<organism evidence="3">
    <name type="scientific">viral metagenome</name>
    <dbReference type="NCBI Taxonomy" id="1070528"/>
    <lineage>
        <taxon>unclassified sequences</taxon>
        <taxon>metagenomes</taxon>
        <taxon>organismal metagenomes</taxon>
    </lineage>
</organism>
<dbReference type="Pfam" id="PF14252">
    <property type="entry name" value="DUF4347"/>
    <property type="match status" value="1"/>
</dbReference>
<evidence type="ECO:0000313" key="3">
    <source>
        <dbReference type="EMBL" id="QHU20315.1"/>
    </source>
</evidence>
<reference evidence="3" key="1">
    <citation type="journal article" date="2020" name="Nature">
        <title>Giant virus diversity and host interactions through global metagenomics.</title>
        <authorList>
            <person name="Schulz F."/>
            <person name="Roux S."/>
            <person name="Paez-Espino D."/>
            <person name="Jungbluth S."/>
            <person name="Walsh D.A."/>
            <person name="Denef V.J."/>
            <person name="McMahon K.D."/>
            <person name="Konstantinidis K.T."/>
            <person name="Eloe-Fadrosh E.A."/>
            <person name="Kyrpides N.C."/>
            <person name="Woyke T."/>
        </authorList>
    </citation>
    <scope>NUCLEOTIDE SEQUENCE</scope>
    <source>
        <strain evidence="3">GVMAG-S-3300013093-109</strain>
    </source>
</reference>
<evidence type="ECO:0000259" key="1">
    <source>
        <dbReference type="Pfam" id="PF13403"/>
    </source>
</evidence>
<dbReference type="AlphaFoldDB" id="A0A6C0KQM3"/>
<dbReference type="Pfam" id="PF13403">
    <property type="entry name" value="Hint_2"/>
    <property type="match status" value="1"/>
</dbReference>
<dbReference type="EMBL" id="MN740968">
    <property type="protein sequence ID" value="QHU20315.1"/>
    <property type="molecule type" value="Genomic_DNA"/>
</dbReference>
<dbReference type="InterPro" id="IPR028992">
    <property type="entry name" value="Hedgehog/Intein_dom"/>
</dbReference>
<dbReference type="SUPFAM" id="SSF51294">
    <property type="entry name" value="Hedgehog/intein (Hint) domain"/>
    <property type="match status" value="1"/>
</dbReference>
<sequence>MSVSKWSRSITISPLVHPDLTSKPQNSYHNVLLIDKNVKNAQLVYDSANDSTFPILYSVHSSSQDLLVLLQTHFTSIQHVGLFFESSEGKLKYFLDMQPLFLNTENAPYSKNVAFMIQLIKTFSITGLDFLACDTLLHSQWTAYYEILMTETGVKVGASSDKTGNLQYGGDWVMESTSQNVELLYFTKNIEYYQYVLSPPTDIRVYTITYPGNVSIMLSIDVNSYFNVILFPTWEGGGSGYPLYTGPPSWLYDFQLWVAGEQIYHFSDLAGIYMESDGEVAFTDLNNPQAGCYAYWTSDQNVHASDCQNLIIDNLGYNDYIGSVSVNVACFKEGTQILTDKGYRAIETLRKGDKVRTLLRGFVPIELIGTRQFVHNANPERIKDQLYVCSKEAYPEATEDLVITGCHSLLVSTFANDVQKEKTKEVNGLLYVTDRKYRLPACADDRAVVYPTAGTYNIYHFALENSDYYSNYGVYANGILVETTSKRYMEKLSQMTLL</sequence>
<name>A0A6C0KQM3_9ZZZZ</name>
<evidence type="ECO:0000259" key="2">
    <source>
        <dbReference type="Pfam" id="PF14252"/>
    </source>
</evidence>
<feature type="domain" description="Hedgehog/Intein (Hint)" evidence="1">
    <location>
        <begin position="330"/>
        <end position="414"/>
    </location>
</feature>
<dbReference type="Gene3D" id="2.170.16.10">
    <property type="entry name" value="Hedgehog/Intein (Hint) domain"/>
    <property type="match status" value="1"/>
</dbReference>
<feature type="domain" description="DUF4347" evidence="2">
    <location>
        <begin position="31"/>
        <end position="194"/>
    </location>
</feature>
<evidence type="ECO:0008006" key="4">
    <source>
        <dbReference type="Google" id="ProtNLM"/>
    </source>
</evidence>
<protein>
    <recommendedName>
        <fullName evidence="4">Hedgehog/Intein (Hint) domain-containing protein</fullName>
    </recommendedName>
</protein>
<dbReference type="InterPro" id="IPR025592">
    <property type="entry name" value="DUF4347"/>
</dbReference>
<proteinExistence type="predicted"/>
<accession>A0A6C0KQM3</accession>
<dbReference type="InterPro" id="IPR036844">
    <property type="entry name" value="Hint_dom_sf"/>
</dbReference>